<evidence type="ECO:0000256" key="1">
    <source>
        <dbReference type="SAM" id="MobiDB-lite"/>
    </source>
</evidence>
<reference evidence="2 3" key="1">
    <citation type="submission" date="2024-04" db="EMBL/GenBank/DDBJ databases">
        <authorList>
            <person name="Rising A."/>
            <person name="Reimegard J."/>
            <person name="Sonavane S."/>
            <person name="Akerstrom W."/>
            <person name="Nylinder S."/>
            <person name="Hedman E."/>
            <person name="Kallberg Y."/>
        </authorList>
    </citation>
    <scope>NUCLEOTIDE SEQUENCE [LARGE SCALE GENOMIC DNA]</scope>
</reference>
<feature type="compositionally biased region" description="Basic and acidic residues" evidence="1">
    <location>
        <begin position="25"/>
        <end position="45"/>
    </location>
</feature>
<accession>A0AAV1ZE26</accession>
<protein>
    <submittedName>
        <fullName evidence="2">Uncharacterized protein</fullName>
    </submittedName>
</protein>
<gene>
    <name evidence="2" type="ORF">LARSCL_LOCUS4679</name>
</gene>
<sequence length="45" mass="4958">MSLPTGRVTQAGQFGGETPESETSESSRLEVHRRANHHLEPQSLL</sequence>
<comment type="caution">
    <text evidence="2">The sequence shown here is derived from an EMBL/GenBank/DDBJ whole genome shotgun (WGS) entry which is preliminary data.</text>
</comment>
<feature type="region of interest" description="Disordered" evidence="1">
    <location>
        <begin position="1"/>
        <end position="45"/>
    </location>
</feature>
<dbReference type="Proteomes" id="UP001497382">
    <property type="component" value="Unassembled WGS sequence"/>
</dbReference>
<proteinExistence type="predicted"/>
<keyword evidence="3" id="KW-1185">Reference proteome</keyword>
<evidence type="ECO:0000313" key="3">
    <source>
        <dbReference type="Proteomes" id="UP001497382"/>
    </source>
</evidence>
<dbReference type="EMBL" id="CAXIEN010000040">
    <property type="protein sequence ID" value="CAL1269344.1"/>
    <property type="molecule type" value="Genomic_DNA"/>
</dbReference>
<organism evidence="2 3">
    <name type="scientific">Larinioides sclopetarius</name>
    <dbReference type="NCBI Taxonomy" id="280406"/>
    <lineage>
        <taxon>Eukaryota</taxon>
        <taxon>Metazoa</taxon>
        <taxon>Ecdysozoa</taxon>
        <taxon>Arthropoda</taxon>
        <taxon>Chelicerata</taxon>
        <taxon>Arachnida</taxon>
        <taxon>Araneae</taxon>
        <taxon>Araneomorphae</taxon>
        <taxon>Entelegynae</taxon>
        <taxon>Araneoidea</taxon>
        <taxon>Araneidae</taxon>
        <taxon>Larinioides</taxon>
    </lineage>
</organism>
<evidence type="ECO:0000313" key="2">
    <source>
        <dbReference type="EMBL" id="CAL1269344.1"/>
    </source>
</evidence>
<dbReference type="AlphaFoldDB" id="A0AAV1ZE26"/>
<name>A0AAV1ZE26_9ARAC</name>